<dbReference type="NCBIfam" id="NF001055">
    <property type="entry name" value="PRK00117.2-5"/>
    <property type="match status" value="1"/>
</dbReference>
<comment type="function">
    <text evidence="5">Modulates RecA activity.</text>
</comment>
<sequence length="154" mass="17406">MTPPRAQPSLRARAVRYLSQREHSPQELRRKLLRYCEEADEVDALLASLEQAGLLSSERFAQSLIHRRQQRYGNLRIAQELEAHGVSGDATAGLRQSLKESELARAQAAWARKFHALPQDAADRARQTRFLTQRGFSSDTVRAVLRGETPVDTD</sequence>
<evidence type="ECO:0000256" key="1">
    <source>
        <dbReference type="ARBA" id="ARBA00004496"/>
    </source>
</evidence>
<dbReference type="STRING" id="339866.GCA_001418255_00724"/>
<reference evidence="10" key="1">
    <citation type="submission" date="2015-08" db="EMBL/GenBank/DDBJ databases">
        <authorList>
            <person name="Varghese N."/>
        </authorList>
    </citation>
    <scope>NUCLEOTIDE SEQUENCE [LARGE SCALE GENOMIC DNA]</scope>
    <source>
        <strain evidence="10">DSM 18181</strain>
    </source>
</reference>
<gene>
    <name evidence="5" type="primary">recX</name>
    <name evidence="9" type="ORF">Ga0061069_102200</name>
</gene>
<evidence type="ECO:0000256" key="5">
    <source>
        <dbReference type="HAMAP-Rule" id="MF_01114"/>
    </source>
</evidence>
<dbReference type="Pfam" id="PF21982">
    <property type="entry name" value="RecX_HTH1"/>
    <property type="match status" value="1"/>
</dbReference>
<protein>
    <recommendedName>
        <fullName evidence="3 5">Regulatory protein RecX</fullName>
    </recommendedName>
</protein>
<dbReference type="Proteomes" id="UP000183649">
    <property type="component" value="Unassembled WGS sequence"/>
</dbReference>
<name>A0A0K6HV82_9BURK</name>
<dbReference type="InterPro" id="IPR053926">
    <property type="entry name" value="RecX_HTH_1st"/>
</dbReference>
<evidence type="ECO:0000313" key="9">
    <source>
        <dbReference type="EMBL" id="CUA94741.1"/>
    </source>
</evidence>
<evidence type="ECO:0000256" key="3">
    <source>
        <dbReference type="ARBA" id="ARBA00018111"/>
    </source>
</evidence>
<dbReference type="InterPro" id="IPR003783">
    <property type="entry name" value="Regulatory_RecX"/>
</dbReference>
<dbReference type="PANTHER" id="PTHR33602">
    <property type="entry name" value="REGULATORY PROTEIN RECX FAMILY PROTEIN"/>
    <property type="match status" value="1"/>
</dbReference>
<evidence type="ECO:0000313" key="10">
    <source>
        <dbReference type="Proteomes" id="UP000183649"/>
    </source>
</evidence>
<evidence type="ECO:0000259" key="8">
    <source>
        <dbReference type="Pfam" id="PF21982"/>
    </source>
</evidence>
<dbReference type="OrthoDB" id="5295441at2"/>
<feature type="domain" description="RecX third three-helical" evidence="7">
    <location>
        <begin position="100"/>
        <end position="145"/>
    </location>
</feature>
<accession>A0A0K6HV82</accession>
<dbReference type="InterPro" id="IPR053924">
    <property type="entry name" value="RecX_HTH_2nd"/>
</dbReference>
<comment type="subcellular location">
    <subcellularLocation>
        <location evidence="1 5">Cytoplasm</location>
    </subcellularLocation>
</comment>
<evidence type="ECO:0000256" key="4">
    <source>
        <dbReference type="ARBA" id="ARBA00022490"/>
    </source>
</evidence>
<dbReference type="Pfam" id="PF21981">
    <property type="entry name" value="RecX_HTH3"/>
    <property type="match status" value="1"/>
</dbReference>
<dbReference type="Gene3D" id="1.10.10.10">
    <property type="entry name" value="Winged helix-like DNA-binding domain superfamily/Winged helix DNA-binding domain"/>
    <property type="match status" value="3"/>
</dbReference>
<dbReference type="InterPro" id="IPR053925">
    <property type="entry name" value="RecX_HTH_3rd"/>
</dbReference>
<dbReference type="RefSeq" id="WP_055449662.1">
    <property type="nucleotide sequence ID" value="NZ_CYHF01000002.1"/>
</dbReference>
<comment type="similarity">
    <text evidence="2 5">Belongs to the RecX family.</text>
</comment>
<dbReference type="PANTHER" id="PTHR33602:SF1">
    <property type="entry name" value="REGULATORY PROTEIN RECX FAMILY PROTEIN"/>
    <property type="match status" value="1"/>
</dbReference>
<keyword evidence="4 5" id="KW-0963">Cytoplasm</keyword>
<evidence type="ECO:0000256" key="2">
    <source>
        <dbReference type="ARBA" id="ARBA00009695"/>
    </source>
</evidence>
<evidence type="ECO:0000259" key="7">
    <source>
        <dbReference type="Pfam" id="PF21981"/>
    </source>
</evidence>
<dbReference type="AlphaFoldDB" id="A0A0K6HV82"/>
<dbReference type="EMBL" id="CYHF01000002">
    <property type="protein sequence ID" value="CUA94741.1"/>
    <property type="molecule type" value="Genomic_DNA"/>
</dbReference>
<keyword evidence="10" id="KW-1185">Reference proteome</keyword>
<dbReference type="GO" id="GO:0006282">
    <property type="term" value="P:regulation of DNA repair"/>
    <property type="evidence" value="ECO:0007669"/>
    <property type="project" value="UniProtKB-UniRule"/>
</dbReference>
<dbReference type="HAMAP" id="MF_01114">
    <property type="entry name" value="RecX"/>
    <property type="match status" value="1"/>
</dbReference>
<feature type="domain" description="RecX second three-helical" evidence="6">
    <location>
        <begin position="58"/>
        <end position="89"/>
    </location>
</feature>
<dbReference type="Pfam" id="PF02631">
    <property type="entry name" value="RecX_HTH2"/>
    <property type="match status" value="1"/>
</dbReference>
<organism evidence="9 10">
    <name type="scientific">Thiomonas bhubaneswarensis</name>
    <dbReference type="NCBI Taxonomy" id="339866"/>
    <lineage>
        <taxon>Bacteria</taxon>
        <taxon>Pseudomonadati</taxon>
        <taxon>Pseudomonadota</taxon>
        <taxon>Betaproteobacteria</taxon>
        <taxon>Burkholderiales</taxon>
        <taxon>Thiomonas</taxon>
    </lineage>
</organism>
<dbReference type="InterPro" id="IPR036388">
    <property type="entry name" value="WH-like_DNA-bd_sf"/>
</dbReference>
<proteinExistence type="inferred from homology"/>
<evidence type="ECO:0000259" key="6">
    <source>
        <dbReference type="Pfam" id="PF02631"/>
    </source>
</evidence>
<feature type="domain" description="RecX first three-helical" evidence="8">
    <location>
        <begin position="11"/>
        <end position="47"/>
    </location>
</feature>
<dbReference type="GO" id="GO:0005737">
    <property type="term" value="C:cytoplasm"/>
    <property type="evidence" value="ECO:0007669"/>
    <property type="project" value="UniProtKB-SubCell"/>
</dbReference>